<dbReference type="InterPro" id="IPR011990">
    <property type="entry name" value="TPR-like_helical_dom_sf"/>
</dbReference>
<sequence>MLPDNQTPMCCGCSSGRCREQGRRAARAPLPTRGCASEAAALRLDDLYVGRGCGRLSANRSFWANPVKISQEMPREAAIDKFAEYLCNSDEMMKRLPELGGKRLVCYCATWCRCHADRRGGAAVSSAAGSPASGADRDRMNDQFKFAEVFAGSAKLSNEMMQHGCAAVPILKLDLTTRAGREALHRIYGDPDVEAAWFAPPGETFCRARETLILMRLRKESRPAPRPLRDDRNPLGIPSLSTADAANVAKENQLADVAAESAATLRGGGELRAIESPARSWIWKRPSLERLAVLPGVREAIFQRCMYGGTRDKSTKIFASSRWLADAMCATCDKSHARSSWGSCFRSRWSAASVAECECPDIVRSVVANAFDEDLCYLASKYDEALLAKRGAMDDGRNVGPSAGATPRSLPAHPPWVPVGRQRSKLGHNVAPEFKKVIPAGSLRTMFDCESPLPTPWSSTMAPSCLLGPLLFVQRSLWRGCGGLNFGVPWAPREILGLALLAKRPFDAPPAVDDDVAAAVFDLLTTPLGDIKTKLDATKAQWQDQSAFLRDAERRLHEQMHPRVQGVLGGKNVLVFQHMFQSVGHADAGVASDAATGFRLVGDFGCCGAFPPKPSDKVEEGRPKRWLLGQAPAVRASLEAAAANQHRAADRRIDAEVLEKTRVEVQRGLASGPFLPGQLDEVLGPRWAPSRRFGVVQGEKVQPIDDLAASFVNGAATIRDEISWEGVDGVASVAKLWARLVAGPEDVTWTLQSGRVLRGRHLWKDDVSVGKCFDLVEPCKQLAVTPVDSDCAVFACADPQRPGEVLYFVASALPFGARASVLGFSRAAAALEICAIRLDSVPITNDLDDFPFVVPKVLSEWMGGGRSRLALAVSDGELPPDTLPSAAGAARLVGELQFASPQIFGRCGAAGLRHIRGRADGKAQGRGVGGVLDGVLRCWLEYLAAAKPRGVRRLGASPPLVLFTDGARELVGGAVRGGIGAVLVDPVSKLVDAFGRDIPLVLMEQLARETGREQLIGQLEILLMLAARIKWASVFEKHPGRSVLGFVDNDSARFGLIKGYSPSPTSVWLLGEHWQVRDQASRGEEVQEARKPSLMPHADQPLAASTGQRTAIIVENALAHGREDIEERQHEMRKVLKRIIPEIEEVFDKLDSDRSGVLTFEEIEAASNTGELALPEDIREIVEPHRLLEIFEFLDMDQSGDIEIDEFVDGVCSLAVSAVPIETTQILQLIRRTHHSVMAMELIQRLSAGEQDAGLDGLPPLGRPDPTPVVDMSAGLGGGKAPAPGKLLSCGGAVRVVKGDRARRAVITFVDDDANTVDVIYPRPGGGEDEEEGVAAKFVHQLLPFETDVAARAAEPAAFAESLFRAAAAAKEQGNQLFKLKDFEAAQERYTAVADAFCTRPLSSGQQVLLVAKSEGKSELKCLTLMSYDAEGECELSNGDTVEAASVMPVFQELLPLQTSVFMNRARCRQNLGLHQGAAHDLTVVLGLWASADKRMLESDPEMKEASAKGLYTAEYLRGRSRLALGFAKAAADDVKAALARAPPPATVKQLRELKVEVQAAQEKYRQTNGPLVKELAKLVISLRGGPKIS</sequence>
<feature type="domain" description="EF-hand" evidence="3">
    <location>
        <begin position="1138"/>
        <end position="1173"/>
    </location>
</feature>
<dbReference type="SMART" id="SM00054">
    <property type="entry name" value="EFh"/>
    <property type="match status" value="2"/>
</dbReference>
<dbReference type="InterPro" id="IPR011992">
    <property type="entry name" value="EF-hand-dom_pair"/>
</dbReference>
<protein>
    <recommendedName>
        <fullName evidence="3">EF-hand domain-containing protein</fullName>
    </recommendedName>
</protein>
<dbReference type="Proteomes" id="UP001189429">
    <property type="component" value="Unassembled WGS sequence"/>
</dbReference>
<evidence type="ECO:0000313" key="4">
    <source>
        <dbReference type="EMBL" id="CAK0833476.1"/>
    </source>
</evidence>
<dbReference type="InterPro" id="IPR025475">
    <property type="entry name" value="DUF4326"/>
</dbReference>
<dbReference type="CDD" id="cd00051">
    <property type="entry name" value="EFh"/>
    <property type="match status" value="1"/>
</dbReference>
<dbReference type="PROSITE" id="PS00018">
    <property type="entry name" value="EF_HAND_1"/>
    <property type="match status" value="2"/>
</dbReference>
<comment type="caution">
    <text evidence="4">The sequence shown here is derived from an EMBL/GenBank/DDBJ whole genome shotgun (WGS) entry which is preliminary data.</text>
</comment>
<evidence type="ECO:0000259" key="3">
    <source>
        <dbReference type="PROSITE" id="PS50222"/>
    </source>
</evidence>
<name>A0ABN9SNQ0_9DINO</name>
<dbReference type="InterPro" id="IPR018247">
    <property type="entry name" value="EF_Hand_1_Ca_BS"/>
</dbReference>
<feature type="region of interest" description="Disordered" evidence="2">
    <location>
        <begin position="1081"/>
        <end position="1102"/>
    </location>
</feature>
<keyword evidence="1" id="KW-0106">Calcium</keyword>
<evidence type="ECO:0000256" key="1">
    <source>
        <dbReference type="ARBA" id="ARBA00022837"/>
    </source>
</evidence>
<reference evidence="4" key="1">
    <citation type="submission" date="2023-10" db="EMBL/GenBank/DDBJ databases">
        <authorList>
            <person name="Chen Y."/>
            <person name="Shah S."/>
            <person name="Dougan E. K."/>
            <person name="Thang M."/>
            <person name="Chan C."/>
        </authorList>
    </citation>
    <scope>NUCLEOTIDE SEQUENCE [LARGE SCALE GENOMIC DNA]</scope>
</reference>
<dbReference type="Gene3D" id="1.25.40.10">
    <property type="entry name" value="Tetratricopeptide repeat domain"/>
    <property type="match status" value="1"/>
</dbReference>
<evidence type="ECO:0000256" key="2">
    <source>
        <dbReference type="SAM" id="MobiDB-lite"/>
    </source>
</evidence>
<proteinExistence type="predicted"/>
<dbReference type="Pfam" id="PF14216">
    <property type="entry name" value="DUF4326"/>
    <property type="match status" value="1"/>
</dbReference>
<dbReference type="Gene3D" id="1.10.238.10">
    <property type="entry name" value="EF-hand"/>
    <property type="match status" value="1"/>
</dbReference>
<dbReference type="SUPFAM" id="SSF48452">
    <property type="entry name" value="TPR-like"/>
    <property type="match status" value="1"/>
</dbReference>
<dbReference type="SUPFAM" id="SSF47473">
    <property type="entry name" value="EF-hand"/>
    <property type="match status" value="1"/>
</dbReference>
<accession>A0ABN9SNQ0</accession>
<organism evidence="4 5">
    <name type="scientific">Prorocentrum cordatum</name>
    <dbReference type="NCBI Taxonomy" id="2364126"/>
    <lineage>
        <taxon>Eukaryota</taxon>
        <taxon>Sar</taxon>
        <taxon>Alveolata</taxon>
        <taxon>Dinophyceae</taxon>
        <taxon>Prorocentrales</taxon>
        <taxon>Prorocentraceae</taxon>
        <taxon>Prorocentrum</taxon>
    </lineage>
</organism>
<dbReference type="EMBL" id="CAUYUJ010012224">
    <property type="protein sequence ID" value="CAK0833476.1"/>
    <property type="molecule type" value="Genomic_DNA"/>
</dbReference>
<gene>
    <name evidence="4" type="ORF">PCOR1329_LOCUS31175</name>
</gene>
<dbReference type="InterPro" id="IPR002048">
    <property type="entry name" value="EF_hand_dom"/>
</dbReference>
<feature type="domain" description="EF-hand" evidence="3">
    <location>
        <begin position="1182"/>
        <end position="1217"/>
    </location>
</feature>
<evidence type="ECO:0000313" key="5">
    <source>
        <dbReference type="Proteomes" id="UP001189429"/>
    </source>
</evidence>
<feature type="compositionally biased region" description="Basic and acidic residues" evidence="2">
    <location>
        <begin position="1081"/>
        <end position="1091"/>
    </location>
</feature>
<dbReference type="PROSITE" id="PS50222">
    <property type="entry name" value="EF_HAND_2"/>
    <property type="match status" value="2"/>
</dbReference>
<keyword evidence="5" id="KW-1185">Reference proteome</keyword>